<gene>
    <name evidence="2" type="ORF">GCM10022222_57680</name>
</gene>
<sequence>MAFPITDLAGYFAGGWRLEREIAGVDGAAMGRAGGRAVFTLEDGVLVYREDGQMRLGTHTGPFTRTLHYRIAGDGLAAVHFDHGGFFHDLDLTTGEWVAGHPCRDDFYRGSYRVLDRGNWRQEWVVRGPAKDHVITSRFTRDESRPLTGAGCAG</sequence>
<proteinExistence type="predicted"/>
<evidence type="ECO:0000313" key="2">
    <source>
        <dbReference type="EMBL" id="GAA3566292.1"/>
    </source>
</evidence>
<name>A0ABP6XFQ2_9PSEU</name>
<keyword evidence="3" id="KW-1185">Reference proteome</keyword>
<dbReference type="EMBL" id="BAAAZN010000014">
    <property type="protein sequence ID" value="GAA3566292.1"/>
    <property type="molecule type" value="Genomic_DNA"/>
</dbReference>
<dbReference type="Proteomes" id="UP001500689">
    <property type="component" value="Unassembled WGS sequence"/>
</dbReference>
<reference evidence="3" key="1">
    <citation type="journal article" date="2019" name="Int. J. Syst. Evol. Microbiol.">
        <title>The Global Catalogue of Microorganisms (GCM) 10K type strain sequencing project: providing services to taxonomists for standard genome sequencing and annotation.</title>
        <authorList>
            <consortium name="The Broad Institute Genomics Platform"/>
            <consortium name="The Broad Institute Genome Sequencing Center for Infectious Disease"/>
            <person name="Wu L."/>
            <person name="Ma J."/>
        </authorList>
    </citation>
    <scope>NUCLEOTIDE SEQUENCE [LARGE SCALE GENOMIC DNA]</scope>
    <source>
        <strain evidence="3">JCM 16898</strain>
    </source>
</reference>
<protein>
    <submittedName>
        <fullName evidence="2">DUF6314 family protein</fullName>
    </submittedName>
</protein>
<dbReference type="InterPro" id="IPR045632">
    <property type="entry name" value="DUF6314"/>
</dbReference>
<dbReference type="Pfam" id="PF19834">
    <property type="entry name" value="DUF6314"/>
    <property type="match status" value="1"/>
</dbReference>
<feature type="domain" description="DUF6314" evidence="1">
    <location>
        <begin position="12"/>
        <end position="141"/>
    </location>
</feature>
<evidence type="ECO:0000259" key="1">
    <source>
        <dbReference type="Pfam" id="PF19834"/>
    </source>
</evidence>
<accession>A0ABP6XFQ2</accession>
<organism evidence="2 3">
    <name type="scientific">Amycolatopsis ultiminotia</name>
    <dbReference type="NCBI Taxonomy" id="543629"/>
    <lineage>
        <taxon>Bacteria</taxon>
        <taxon>Bacillati</taxon>
        <taxon>Actinomycetota</taxon>
        <taxon>Actinomycetes</taxon>
        <taxon>Pseudonocardiales</taxon>
        <taxon>Pseudonocardiaceae</taxon>
        <taxon>Amycolatopsis</taxon>
    </lineage>
</organism>
<comment type="caution">
    <text evidence="2">The sequence shown here is derived from an EMBL/GenBank/DDBJ whole genome shotgun (WGS) entry which is preliminary data.</text>
</comment>
<dbReference type="RefSeq" id="WP_344865387.1">
    <property type="nucleotide sequence ID" value="NZ_BAAAZN010000014.1"/>
</dbReference>
<evidence type="ECO:0000313" key="3">
    <source>
        <dbReference type="Proteomes" id="UP001500689"/>
    </source>
</evidence>